<proteinExistence type="predicted"/>
<dbReference type="EMBL" id="VSSQ01082880">
    <property type="protein sequence ID" value="MPN31378.1"/>
    <property type="molecule type" value="Genomic_DNA"/>
</dbReference>
<gene>
    <name evidence="1" type="ORF">SDC9_178852</name>
</gene>
<name>A0A645GXC7_9ZZZZ</name>
<comment type="caution">
    <text evidence="1">The sequence shown here is derived from an EMBL/GenBank/DDBJ whole genome shotgun (WGS) entry which is preliminary data.</text>
</comment>
<evidence type="ECO:0000313" key="1">
    <source>
        <dbReference type="EMBL" id="MPN31378.1"/>
    </source>
</evidence>
<accession>A0A645GXC7</accession>
<dbReference type="AlphaFoldDB" id="A0A645GXC7"/>
<organism evidence="1">
    <name type="scientific">bioreactor metagenome</name>
    <dbReference type="NCBI Taxonomy" id="1076179"/>
    <lineage>
        <taxon>unclassified sequences</taxon>
        <taxon>metagenomes</taxon>
        <taxon>ecological metagenomes</taxon>
    </lineage>
</organism>
<protein>
    <submittedName>
        <fullName evidence="1">Uncharacterized protein</fullName>
    </submittedName>
</protein>
<dbReference type="SUPFAM" id="SSF57850">
    <property type="entry name" value="RING/U-box"/>
    <property type="match status" value="1"/>
</dbReference>
<reference evidence="1" key="1">
    <citation type="submission" date="2019-08" db="EMBL/GenBank/DDBJ databases">
        <authorList>
            <person name="Kucharzyk K."/>
            <person name="Murdoch R.W."/>
            <person name="Higgins S."/>
            <person name="Loffler F."/>
        </authorList>
    </citation>
    <scope>NUCLEOTIDE SEQUENCE</scope>
</reference>
<sequence>MTTNKPEFRCPKCGAEIIAPMWGCGIDWDYGHCDHCGYDGELDTMTGTDPDGSVWQSKKRGQGR</sequence>